<keyword evidence="10" id="KW-1185">Reference proteome</keyword>
<dbReference type="OrthoDB" id="341421at2759"/>
<evidence type="ECO:0000256" key="5">
    <source>
        <dbReference type="PROSITE-ProRule" id="PRU00723"/>
    </source>
</evidence>
<dbReference type="SUPFAM" id="SSF144232">
    <property type="entry name" value="HIT/MYND zinc finger-like"/>
    <property type="match status" value="1"/>
</dbReference>
<dbReference type="InterPro" id="IPR000571">
    <property type="entry name" value="Znf_CCCH"/>
</dbReference>
<evidence type="ECO:0008006" key="11">
    <source>
        <dbReference type="Google" id="ProtNLM"/>
    </source>
</evidence>
<gene>
    <name evidence="9" type="ORF">PILCRDRAFT_5835</name>
</gene>
<reference evidence="10" key="2">
    <citation type="submission" date="2015-01" db="EMBL/GenBank/DDBJ databases">
        <title>Evolutionary Origins and Diversification of the Mycorrhizal Mutualists.</title>
        <authorList>
            <consortium name="DOE Joint Genome Institute"/>
            <consortium name="Mycorrhizal Genomics Consortium"/>
            <person name="Kohler A."/>
            <person name="Kuo A."/>
            <person name="Nagy L.G."/>
            <person name="Floudas D."/>
            <person name="Copeland A."/>
            <person name="Barry K.W."/>
            <person name="Cichocki N."/>
            <person name="Veneault-Fourrey C."/>
            <person name="LaButti K."/>
            <person name="Lindquist E.A."/>
            <person name="Lipzen A."/>
            <person name="Lundell T."/>
            <person name="Morin E."/>
            <person name="Murat C."/>
            <person name="Riley R."/>
            <person name="Ohm R."/>
            <person name="Sun H."/>
            <person name="Tunlid A."/>
            <person name="Henrissat B."/>
            <person name="Grigoriev I.V."/>
            <person name="Hibbett D.S."/>
            <person name="Martin F."/>
        </authorList>
    </citation>
    <scope>NUCLEOTIDE SEQUENCE [LARGE SCALE GENOMIC DNA]</scope>
    <source>
        <strain evidence="10">F 1598</strain>
    </source>
</reference>
<evidence type="ECO:0000256" key="3">
    <source>
        <dbReference type="ARBA" id="ARBA00022833"/>
    </source>
</evidence>
<evidence type="ECO:0000313" key="10">
    <source>
        <dbReference type="Proteomes" id="UP000054166"/>
    </source>
</evidence>
<sequence length="350" mass="40219">MQAPSNPQSYRGVQRNPRPGTPAFMQGKKQAALALHRYHILCAAIQGKYVVRDIKPIVDHARSALATGPDIVLGTIDFSAYKDFKLHPIEDVELPEAEDGDFNIVAYVLFPMTLKGDWRMREGGVLYALGEYGDFFNSMIGYRRPTKKTNIAEWDTLFEKLENSGYRKNIIPCMFFGQRDGCLDRNCPFLHDREAVLADRNQILQDRRQRLSQTKHQPTTRQHLNRYHGVLDAMAGNDETLRARFEESKQVDGMMAGDRAYCTNQRCMKPWKQGEPRKPLKRCTGCKIAMYCSPECQKQDWPRHKRDPCAPLEDQIENDELWNPIGTRKGTSWFFKSQKDIAKGTFHADA</sequence>
<dbReference type="AlphaFoldDB" id="A0A0C3C576"/>
<dbReference type="Gene3D" id="6.10.140.2220">
    <property type="match status" value="1"/>
</dbReference>
<accession>A0A0C3C576</accession>
<dbReference type="PROSITE" id="PS50103">
    <property type="entry name" value="ZF_C3H1"/>
    <property type="match status" value="1"/>
</dbReference>
<dbReference type="GO" id="GO:0008270">
    <property type="term" value="F:zinc ion binding"/>
    <property type="evidence" value="ECO:0007669"/>
    <property type="project" value="UniProtKB-KW"/>
</dbReference>
<evidence type="ECO:0000256" key="6">
    <source>
        <dbReference type="SAM" id="MobiDB-lite"/>
    </source>
</evidence>
<dbReference type="InParanoid" id="A0A0C3C576"/>
<evidence type="ECO:0000256" key="1">
    <source>
        <dbReference type="ARBA" id="ARBA00022723"/>
    </source>
</evidence>
<evidence type="ECO:0000256" key="4">
    <source>
        <dbReference type="PROSITE-ProRule" id="PRU00134"/>
    </source>
</evidence>
<feature type="domain" description="C3H1-type" evidence="7">
    <location>
        <begin position="167"/>
        <end position="194"/>
    </location>
</feature>
<keyword evidence="2 4" id="KW-0863">Zinc-finger</keyword>
<evidence type="ECO:0000259" key="8">
    <source>
        <dbReference type="PROSITE" id="PS50865"/>
    </source>
</evidence>
<dbReference type="InterPro" id="IPR002893">
    <property type="entry name" value="Znf_MYND"/>
</dbReference>
<feature type="compositionally biased region" description="Polar residues" evidence="6">
    <location>
        <begin position="1"/>
        <end position="11"/>
    </location>
</feature>
<evidence type="ECO:0000259" key="7">
    <source>
        <dbReference type="PROSITE" id="PS50103"/>
    </source>
</evidence>
<feature type="region of interest" description="Disordered" evidence="6">
    <location>
        <begin position="1"/>
        <end position="24"/>
    </location>
</feature>
<keyword evidence="1 5" id="KW-0479">Metal-binding</keyword>
<name>A0A0C3C576_PILCF</name>
<evidence type="ECO:0000313" key="9">
    <source>
        <dbReference type="EMBL" id="KIM84782.1"/>
    </source>
</evidence>
<feature type="domain" description="MYND-type" evidence="8">
    <location>
        <begin position="264"/>
        <end position="309"/>
    </location>
</feature>
<dbReference type="Proteomes" id="UP000054166">
    <property type="component" value="Unassembled WGS sequence"/>
</dbReference>
<dbReference type="Pfam" id="PF01753">
    <property type="entry name" value="zf-MYND"/>
    <property type="match status" value="1"/>
</dbReference>
<protein>
    <recommendedName>
        <fullName evidence="11">MYND-type domain-containing protein</fullName>
    </recommendedName>
</protein>
<evidence type="ECO:0000256" key="2">
    <source>
        <dbReference type="ARBA" id="ARBA00022771"/>
    </source>
</evidence>
<feature type="zinc finger region" description="C3H1-type" evidence="5">
    <location>
        <begin position="167"/>
        <end position="194"/>
    </location>
</feature>
<reference evidence="9 10" key="1">
    <citation type="submission" date="2014-04" db="EMBL/GenBank/DDBJ databases">
        <authorList>
            <consortium name="DOE Joint Genome Institute"/>
            <person name="Kuo A."/>
            <person name="Tarkka M."/>
            <person name="Buscot F."/>
            <person name="Kohler A."/>
            <person name="Nagy L.G."/>
            <person name="Floudas D."/>
            <person name="Copeland A."/>
            <person name="Barry K.W."/>
            <person name="Cichocki N."/>
            <person name="Veneault-Fourrey C."/>
            <person name="LaButti K."/>
            <person name="Lindquist E.A."/>
            <person name="Lipzen A."/>
            <person name="Lundell T."/>
            <person name="Morin E."/>
            <person name="Murat C."/>
            <person name="Sun H."/>
            <person name="Tunlid A."/>
            <person name="Henrissat B."/>
            <person name="Grigoriev I.V."/>
            <person name="Hibbett D.S."/>
            <person name="Martin F."/>
            <person name="Nordberg H.P."/>
            <person name="Cantor M.N."/>
            <person name="Hua S.X."/>
        </authorList>
    </citation>
    <scope>NUCLEOTIDE SEQUENCE [LARGE SCALE GENOMIC DNA]</scope>
    <source>
        <strain evidence="9 10">F 1598</strain>
    </source>
</reference>
<organism evidence="9 10">
    <name type="scientific">Piloderma croceum (strain F 1598)</name>
    <dbReference type="NCBI Taxonomy" id="765440"/>
    <lineage>
        <taxon>Eukaryota</taxon>
        <taxon>Fungi</taxon>
        <taxon>Dikarya</taxon>
        <taxon>Basidiomycota</taxon>
        <taxon>Agaricomycotina</taxon>
        <taxon>Agaricomycetes</taxon>
        <taxon>Agaricomycetidae</taxon>
        <taxon>Atheliales</taxon>
        <taxon>Atheliaceae</taxon>
        <taxon>Piloderma</taxon>
    </lineage>
</organism>
<dbReference type="HOGENOM" id="CLU_776366_0_0_1"/>
<dbReference type="EMBL" id="KN832986">
    <property type="protein sequence ID" value="KIM84782.1"/>
    <property type="molecule type" value="Genomic_DNA"/>
</dbReference>
<keyword evidence="3 5" id="KW-0862">Zinc</keyword>
<dbReference type="STRING" id="765440.A0A0C3C576"/>
<dbReference type="PROSITE" id="PS50865">
    <property type="entry name" value="ZF_MYND_2"/>
    <property type="match status" value="1"/>
</dbReference>
<proteinExistence type="predicted"/>